<gene>
    <name evidence="2" type="ORF">H8693_00245</name>
</gene>
<sequence length="157" mass="17689">MGKIKFWTGMMEVFSFFVLITVIVFFAISYTTLPERIPMAFSGSGEPVEGGKIYFLITFWLGFCSYGLLFILKRFPRLMSYPVKITPENVDLQARLAKLMLSILTLFCMLIILVVLYDLYARATSSAARGSVIPVVVLFAGIFLDVGIYILIAKKNK</sequence>
<protein>
    <recommendedName>
        <fullName evidence="4">DUF1648 domain-containing protein</fullName>
    </recommendedName>
</protein>
<feature type="transmembrane region" description="Helical" evidence="1">
    <location>
        <begin position="99"/>
        <end position="120"/>
    </location>
</feature>
<evidence type="ECO:0000256" key="1">
    <source>
        <dbReference type="SAM" id="Phobius"/>
    </source>
</evidence>
<feature type="transmembrane region" description="Helical" evidence="1">
    <location>
        <begin position="12"/>
        <end position="33"/>
    </location>
</feature>
<keyword evidence="1" id="KW-1133">Transmembrane helix</keyword>
<evidence type="ECO:0000313" key="3">
    <source>
        <dbReference type="Proteomes" id="UP000617951"/>
    </source>
</evidence>
<feature type="transmembrane region" description="Helical" evidence="1">
    <location>
        <begin position="53"/>
        <end position="72"/>
    </location>
</feature>
<evidence type="ECO:0000313" key="2">
    <source>
        <dbReference type="EMBL" id="MBC8537364.1"/>
    </source>
</evidence>
<reference evidence="2" key="1">
    <citation type="submission" date="2020-08" db="EMBL/GenBank/DDBJ databases">
        <title>Genome public.</title>
        <authorList>
            <person name="Liu C."/>
            <person name="Sun Q."/>
        </authorList>
    </citation>
    <scope>NUCLEOTIDE SEQUENCE</scope>
    <source>
        <strain evidence="2">NSJ-63</strain>
    </source>
</reference>
<keyword evidence="1" id="KW-0812">Transmembrane</keyword>
<dbReference type="EMBL" id="JACRSS010000001">
    <property type="protein sequence ID" value="MBC8537364.1"/>
    <property type="molecule type" value="Genomic_DNA"/>
</dbReference>
<organism evidence="2 3">
    <name type="scientific">Guopingia tenuis</name>
    <dbReference type="NCBI Taxonomy" id="2763656"/>
    <lineage>
        <taxon>Bacteria</taxon>
        <taxon>Bacillati</taxon>
        <taxon>Bacillota</taxon>
        <taxon>Clostridia</taxon>
        <taxon>Christensenellales</taxon>
        <taxon>Christensenellaceae</taxon>
        <taxon>Guopingia</taxon>
    </lineage>
</organism>
<comment type="caution">
    <text evidence="2">The sequence shown here is derived from an EMBL/GenBank/DDBJ whole genome shotgun (WGS) entry which is preliminary data.</text>
</comment>
<keyword evidence="1" id="KW-0472">Membrane</keyword>
<dbReference type="RefSeq" id="WP_178621282.1">
    <property type="nucleotide sequence ID" value="NZ_JACRSS010000001.1"/>
</dbReference>
<proteinExistence type="predicted"/>
<dbReference type="AlphaFoldDB" id="A0A926HUX1"/>
<evidence type="ECO:0008006" key="4">
    <source>
        <dbReference type="Google" id="ProtNLM"/>
    </source>
</evidence>
<dbReference type="Proteomes" id="UP000617951">
    <property type="component" value="Unassembled WGS sequence"/>
</dbReference>
<keyword evidence="3" id="KW-1185">Reference proteome</keyword>
<accession>A0A926HUX1</accession>
<feature type="transmembrane region" description="Helical" evidence="1">
    <location>
        <begin position="132"/>
        <end position="152"/>
    </location>
</feature>
<name>A0A926HUX1_9FIRM</name>